<dbReference type="InterPro" id="IPR004358">
    <property type="entry name" value="Sig_transdc_His_kin-like_C"/>
</dbReference>
<dbReference type="Pfam" id="PF02518">
    <property type="entry name" value="HATPase_c"/>
    <property type="match status" value="1"/>
</dbReference>
<dbReference type="GO" id="GO:0004673">
    <property type="term" value="F:protein histidine kinase activity"/>
    <property type="evidence" value="ECO:0007669"/>
    <property type="project" value="UniProtKB-EC"/>
</dbReference>
<reference evidence="8" key="1">
    <citation type="submission" date="2019-08" db="EMBL/GenBank/DDBJ databases">
        <authorList>
            <person name="Kucharzyk K."/>
            <person name="Murdoch R.W."/>
            <person name="Higgins S."/>
            <person name="Loffler F."/>
        </authorList>
    </citation>
    <scope>NUCLEOTIDE SEQUENCE</scope>
</reference>
<proteinExistence type="predicted"/>
<feature type="domain" description="Histidine kinase" evidence="7">
    <location>
        <begin position="1"/>
        <end position="102"/>
    </location>
</feature>
<keyword evidence="1" id="KW-0597">Phosphoprotein</keyword>
<sequence>MLNNLIINAAQAGAKQIAAELSVKNRSIFMRVSDDADGIPEDILPCIFLPGFSTKFDEQTGASSPGLGLCHVKDIIGKWNARIQVESTVPDGTTFIIEIPSL</sequence>
<dbReference type="PANTHER" id="PTHR43065">
    <property type="entry name" value="SENSOR HISTIDINE KINASE"/>
    <property type="match status" value="1"/>
</dbReference>
<dbReference type="Gene3D" id="3.30.565.10">
    <property type="entry name" value="Histidine kinase-like ATPase, C-terminal domain"/>
    <property type="match status" value="1"/>
</dbReference>
<protein>
    <submittedName>
        <fullName evidence="8">Sensor histidine kinase GlnK</fullName>
        <ecNumber evidence="8">2.7.13.3</ecNumber>
    </submittedName>
</protein>
<keyword evidence="6" id="KW-0902">Two-component regulatory system</keyword>
<evidence type="ECO:0000256" key="3">
    <source>
        <dbReference type="ARBA" id="ARBA00022741"/>
    </source>
</evidence>
<organism evidence="8">
    <name type="scientific">bioreactor metagenome</name>
    <dbReference type="NCBI Taxonomy" id="1076179"/>
    <lineage>
        <taxon>unclassified sequences</taxon>
        <taxon>metagenomes</taxon>
        <taxon>ecological metagenomes</taxon>
    </lineage>
</organism>
<evidence type="ECO:0000256" key="1">
    <source>
        <dbReference type="ARBA" id="ARBA00022553"/>
    </source>
</evidence>
<evidence type="ECO:0000256" key="2">
    <source>
        <dbReference type="ARBA" id="ARBA00022679"/>
    </source>
</evidence>
<dbReference type="InterPro" id="IPR003594">
    <property type="entry name" value="HATPase_dom"/>
</dbReference>
<dbReference type="GO" id="GO:0000160">
    <property type="term" value="P:phosphorelay signal transduction system"/>
    <property type="evidence" value="ECO:0007669"/>
    <property type="project" value="UniProtKB-KW"/>
</dbReference>
<dbReference type="EMBL" id="VSSQ01063532">
    <property type="protein sequence ID" value="MPN16558.1"/>
    <property type="molecule type" value="Genomic_DNA"/>
</dbReference>
<keyword evidence="5" id="KW-0067">ATP-binding</keyword>
<dbReference type="InterPro" id="IPR005467">
    <property type="entry name" value="His_kinase_dom"/>
</dbReference>
<evidence type="ECO:0000256" key="5">
    <source>
        <dbReference type="ARBA" id="ARBA00022840"/>
    </source>
</evidence>
<evidence type="ECO:0000313" key="8">
    <source>
        <dbReference type="EMBL" id="MPN16558.1"/>
    </source>
</evidence>
<keyword evidence="3" id="KW-0547">Nucleotide-binding</keyword>
<accession>A0A645FQ55</accession>
<dbReference type="PROSITE" id="PS50109">
    <property type="entry name" value="HIS_KIN"/>
    <property type="match status" value="1"/>
</dbReference>
<name>A0A645FQ55_9ZZZZ</name>
<dbReference type="SUPFAM" id="SSF55874">
    <property type="entry name" value="ATPase domain of HSP90 chaperone/DNA topoisomerase II/histidine kinase"/>
    <property type="match status" value="1"/>
</dbReference>
<comment type="caution">
    <text evidence="8">The sequence shown here is derived from an EMBL/GenBank/DDBJ whole genome shotgun (WGS) entry which is preliminary data.</text>
</comment>
<dbReference type="InterPro" id="IPR036890">
    <property type="entry name" value="HATPase_C_sf"/>
</dbReference>
<keyword evidence="4 8" id="KW-0418">Kinase</keyword>
<gene>
    <name evidence="8" type="primary">glnK_9</name>
    <name evidence="8" type="ORF">SDC9_163903</name>
</gene>
<keyword evidence="2 8" id="KW-0808">Transferase</keyword>
<evidence type="ECO:0000259" key="7">
    <source>
        <dbReference type="PROSITE" id="PS50109"/>
    </source>
</evidence>
<dbReference type="SMART" id="SM00387">
    <property type="entry name" value="HATPase_c"/>
    <property type="match status" value="1"/>
</dbReference>
<dbReference type="EC" id="2.7.13.3" evidence="8"/>
<dbReference type="GO" id="GO:0005524">
    <property type="term" value="F:ATP binding"/>
    <property type="evidence" value="ECO:0007669"/>
    <property type="project" value="UniProtKB-KW"/>
</dbReference>
<dbReference type="PRINTS" id="PR00344">
    <property type="entry name" value="BCTRLSENSOR"/>
</dbReference>
<evidence type="ECO:0000256" key="6">
    <source>
        <dbReference type="ARBA" id="ARBA00023012"/>
    </source>
</evidence>
<dbReference type="AlphaFoldDB" id="A0A645FQ55"/>
<dbReference type="PANTHER" id="PTHR43065:SF10">
    <property type="entry name" value="PEROXIDE STRESS-ACTIVATED HISTIDINE KINASE MAK3"/>
    <property type="match status" value="1"/>
</dbReference>
<evidence type="ECO:0000256" key="4">
    <source>
        <dbReference type="ARBA" id="ARBA00022777"/>
    </source>
</evidence>